<feature type="repeat" description="WD" evidence="3">
    <location>
        <begin position="626"/>
        <end position="667"/>
    </location>
</feature>
<dbReference type="GO" id="GO:0030042">
    <property type="term" value="P:actin filament depolymerization"/>
    <property type="evidence" value="ECO:0007669"/>
    <property type="project" value="TreeGrafter"/>
</dbReference>
<dbReference type="InParanoid" id="A0A2H3D3F2"/>
<keyword evidence="4" id="KW-1133">Transmembrane helix</keyword>
<dbReference type="SMART" id="SM00320">
    <property type="entry name" value="WD40"/>
    <property type="match status" value="8"/>
</dbReference>
<dbReference type="AlphaFoldDB" id="A0A2H3D3F2"/>
<dbReference type="OMA" id="HFVQSVN"/>
<dbReference type="Gene3D" id="2.130.10.10">
    <property type="entry name" value="YVTN repeat-like/Quinoprotein amine dehydrogenase"/>
    <property type="match status" value="2"/>
</dbReference>
<evidence type="ECO:0000259" key="6">
    <source>
        <dbReference type="Pfam" id="PF12894"/>
    </source>
</evidence>
<keyword evidence="4" id="KW-0472">Membrane</keyword>
<dbReference type="FunCoup" id="A0A2H3D3F2">
    <property type="interactions" value="267"/>
</dbReference>
<name>A0A2H3D3F2_ARMGA</name>
<accession>A0A2H3D3F2</accession>
<evidence type="ECO:0000256" key="2">
    <source>
        <dbReference type="ARBA" id="ARBA00022737"/>
    </source>
</evidence>
<dbReference type="EMBL" id="KZ293667">
    <property type="protein sequence ID" value="PBK89805.1"/>
    <property type="molecule type" value="Genomic_DNA"/>
</dbReference>
<dbReference type="PANTHER" id="PTHR19856">
    <property type="entry name" value="WD-REPEATCONTAINING PROTEIN WDR1"/>
    <property type="match status" value="1"/>
</dbReference>
<feature type="domain" description="GPI ethanolamine phosphate transferase 1 C-terminal" evidence="5">
    <location>
        <begin position="2"/>
        <end position="163"/>
    </location>
</feature>
<dbReference type="GO" id="GO:0006506">
    <property type="term" value="P:GPI anchor biosynthetic process"/>
    <property type="evidence" value="ECO:0007669"/>
    <property type="project" value="InterPro"/>
</dbReference>
<dbReference type="PROSITE" id="PS00678">
    <property type="entry name" value="WD_REPEATS_1"/>
    <property type="match status" value="1"/>
</dbReference>
<feature type="repeat" description="WD" evidence="3">
    <location>
        <begin position="405"/>
        <end position="446"/>
    </location>
</feature>
<feature type="transmembrane region" description="Helical" evidence="4">
    <location>
        <begin position="7"/>
        <end position="30"/>
    </location>
</feature>
<gene>
    <name evidence="7" type="ORF">ARMGADRAFT_1032900</name>
</gene>
<dbReference type="PANTHER" id="PTHR19856:SF0">
    <property type="entry name" value="WD REPEAT-CONTAINING PROTEIN 1"/>
    <property type="match status" value="1"/>
</dbReference>
<proteinExistence type="predicted"/>
<dbReference type="SUPFAM" id="SSF50998">
    <property type="entry name" value="Quinoprotein alcohol dehydrogenase-like"/>
    <property type="match status" value="1"/>
</dbReference>
<dbReference type="OrthoDB" id="2306at2759"/>
<dbReference type="InterPro" id="IPR011047">
    <property type="entry name" value="Quinoprotein_ADH-like_sf"/>
</dbReference>
<dbReference type="Pfam" id="PF04987">
    <property type="entry name" value="PigN"/>
    <property type="match status" value="1"/>
</dbReference>
<dbReference type="PROSITE" id="PS50294">
    <property type="entry name" value="WD_REPEATS_REGION"/>
    <property type="match status" value="1"/>
</dbReference>
<dbReference type="InterPro" id="IPR024977">
    <property type="entry name" value="Apc4-like_WD40_dom"/>
</dbReference>
<evidence type="ECO:0000259" key="5">
    <source>
        <dbReference type="Pfam" id="PF04987"/>
    </source>
</evidence>
<dbReference type="Proteomes" id="UP000217790">
    <property type="component" value="Unassembled WGS sequence"/>
</dbReference>
<feature type="transmembrane region" description="Helical" evidence="4">
    <location>
        <begin position="103"/>
        <end position="121"/>
    </location>
</feature>
<dbReference type="STRING" id="47427.A0A2H3D3F2"/>
<sequence>MSKILMYFLVFGPCFVILSISVEGMFYVAYSMTLLCWIEVESSLRNAQPSKPENAQVYRFQVDDLRIVLFFLFFVQVGFFGTGNLASISLIPIFNPFYMSPLLLFKIIAPYIILSVIFATLTYQLHLPRFALFLNALMITDVQLKRDPGMTVMFFFNVTDTGSWLEIGQTISFFVVASLLLAWSGEQYITSSEAAKGAGYSKGQDAGRSRTTVRASLTVRDVYANGKAVIIRDLNNTTVARISPSGYYCASADAVGTVRVWDTVGEDQILKGEYKVISGCINDLEWDGESKRIIAVGDGREKFGHVFMMDTGSSTGEIIGHSKAINAVSIRHQRPFRAATAADDNLIVFHQGAPYKYDKTIKTHTKFVQDVRYAPSGDHFASVGSDTKIFIYDGKTGKTSSEFTDSPHKGTIMACSWSADSKSIVTSPADCTVKLWDVETRKSVTAWTVGSSVTNQQVGNTWSAENGIVSLSLGGDLNVFDPRVGNKSTRTFTAPQKAITAISPSSAGTLLAASGESTSLKGEGHSNFVTALATSSPDGKVFSVGPASLSTASQPKGIAVVEDSSVFVAEVNTVEVIRSNQKVFEITPRSAPTTVAATGKLVAVGGEERVVLYDWDGKSLKEGGVLEGNKGAISALDFSPDGKYLASGDSSGRIALFNVAEKKLVTSRWSFHSARVNSLSWTADSKHCTSGFLDTHVYIWSVKKPMKNIALKNVGPGGVSGVLWIDSGDGKTGKLVSAGADDLRNINSGIVFSKALSIYRVDFSKGKRERCINFFACRFSWCKTNTSTLQTKILSKITFALFSTPISLGS</sequence>
<dbReference type="Pfam" id="PF00400">
    <property type="entry name" value="WD40"/>
    <property type="match status" value="2"/>
</dbReference>
<keyword evidence="2" id="KW-0677">Repeat</keyword>
<keyword evidence="1 3" id="KW-0853">WD repeat</keyword>
<dbReference type="InterPro" id="IPR001680">
    <property type="entry name" value="WD40_rpt"/>
</dbReference>
<feature type="repeat" description="WD" evidence="3">
    <location>
        <begin position="361"/>
        <end position="402"/>
    </location>
</feature>
<dbReference type="GO" id="GO:0051015">
    <property type="term" value="F:actin filament binding"/>
    <property type="evidence" value="ECO:0007669"/>
    <property type="project" value="TreeGrafter"/>
</dbReference>
<evidence type="ECO:0000256" key="3">
    <source>
        <dbReference type="PROSITE-ProRule" id="PRU00221"/>
    </source>
</evidence>
<evidence type="ECO:0000256" key="4">
    <source>
        <dbReference type="SAM" id="Phobius"/>
    </source>
</evidence>
<dbReference type="PROSITE" id="PS50082">
    <property type="entry name" value="WD_REPEATS_2"/>
    <property type="match status" value="4"/>
</dbReference>
<feature type="domain" description="Anaphase-promoting complex subunit 4-like WD40" evidence="6">
    <location>
        <begin position="627"/>
        <end position="683"/>
    </location>
</feature>
<evidence type="ECO:0000313" key="7">
    <source>
        <dbReference type="EMBL" id="PBK89805.1"/>
    </source>
</evidence>
<evidence type="ECO:0000313" key="8">
    <source>
        <dbReference type="Proteomes" id="UP000217790"/>
    </source>
</evidence>
<dbReference type="InterPro" id="IPR019775">
    <property type="entry name" value="WD40_repeat_CS"/>
</dbReference>
<organism evidence="7 8">
    <name type="scientific">Armillaria gallica</name>
    <name type="common">Bulbous honey fungus</name>
    <name type="synonym">Armillaria bulbosa</name>
    <dbReference type="NCBI Taxonomy" id="47427"/>
    <lineage>
        <taxon>Eukaryota</taxon>
        <taxon>Fungi</taxon>
        <taxon>Dikarya</taxon>
        <taxon>Basidiomycota</taxon>
        <taxon>Agaricomycotina</taxon>
        <taxon>Agaricomycetes</taxon>
        <taxon>Agaricomycetidae</taxon>
        <taxon>Agaricales</taxon>
        <taxon>Marasmiineae</taxon>
        <taxon>Physalacriaceae</taxon>
        <taxon>Armillaria</taxon>
    </lineage>
</organism>
<keyword evidence="4" id="KW-0812">Transmembrane</keyword>
<dbReference type="GO" id="GO:0016740">
    <property type="term" value="F:transferase activity"/>
    <property type="evidence" value="ECO:0007669"/>
    <property type="project" value="InterPro"/>
</dbReference>
<keyword evidence="8" id="KW-1185">Reference proteome</keyword>
<dbReference type="SUPFAM" id="SSF101898">
    <property type="entry name" value="NHL repeat"/>
    <property type="match status" value="1"/>
</dbReference>
<dbReference type="Pfam" id="PF12894">
    <property type="entry name" value="ANAPC4_WD40"/>
    <property type="match status" value="1"/>
</dbReference>
<protein>
    <submittedName>
        <fullName evidence="7">WD40 repeat-like protein</fullName>
    </submittedName>
</protein>
<feature type="repeat" description="WD" evidence="3">
    <location>
        <begin position="669"/>
        <end position="703"/>
    </location>
</feature>
<dbReference type="GO" id="GO:0030864">
    <property type="term" value="C:cortical actin cytoskeleton"/>
    <property type="evidence" value="ECO:0007669"/>
    <property type="project" value="TreeGrafter"/>
</dbReference>
<dbReference type="FunFam" id="2.130.10.10:FF:000102">
    <property type="entry name" value="Actin-interacting protein 1"/>
    <property type="match status" value="1"/>
</dbReference>
<dbReference type="InterPro" id="IPR017852">
    <property type="entry name" value="GPI_EtnP_transferase_1_C"/>
</dbReference>
<evidence type="ECO:0000256" key="1">
    <source>
        <dbReference type="ARBA" id="ARBA00022574"/>
    </source>
</evidence>
<dbReference type="GO" id="GO:0005789">
    <property type="term" value="C:endoplasmic reticulum membrane"/>
    <property type="evidence" value="ECO:0007669"/>
    <property type="project" value="InterPro"/>
</dbReference>
<dbReference type="InterPro" id="IPR015943">
    <property type="entry name" value="WD40/YVTN_repeat-like_dom_sf"/>
</dbReference>
<reference evidence="8" key="1">
    <citation type="journal article" date="2017" name="Nat. Ecol. Evol.">
        <title>Genome expansion and lineage-specific genetic innovations in the forest pathogenic fungi Armillaria.</title>
        <authorList>
            <person name="Sipos G."/>
            <person name="Prasanna A.N."/>
            <person name="Walter M.C."/>
            <person name="O'Connor E."/>
            <person name="Balint B."/>
            <person name="Krizsan K."/>
            <person name="Kiss B."/>
            <person name="Hess J."/>
            <person name="Varga T."/>
            <person name="Slot J."/>
            <person name="Riley R."/>
            <person name="Boka B."/>
            <person name="Rigling D."/>
            <person name="Barry K."/>
            <person name="Lee J."/>
            <person name="Mihaltcheva S."/>
            <person name="LaButti K."/>
            <person name="Lipzen A."/>
            <person name="Waldron R."/>
            <person name="Moloney N.M."/>
            <person name="Sperisen C."/>
            <person name="Kredics L."/>
            <person name="Vagvoelgyi C."/>
            <person name="Patrignani A."/>
            <person name="Fitzpatrick D."/>
            <person name="Nagy I."/>
            <person name="Doyle S."/>
            <person name="Anderson J.B."/>
            <person name="Grigoriev I.V."/>
            <person name="Gueldener U."/>
            <person name="Muensterkoetter M."/>
            <person name="Nagy L.G."/>
        </authorList>
    </citation>
    <scope>NUCLEOTIDE SEQUENCE [LARGE SCALE GENOMIC DNA]</scope>
    <source>
        <strain evidence="8">Ar21-2</strain>
    </source>
</reference>
<feature type="transmembrane region" description="Helical" evidence="4">
    <location>
        <begin position="67"/>
        <end position="91"/>
    </location>
</feature>